<accession>C1ASA8</accession>
<dbReference type="PATRIC" id="fig|632772.20.peg.130"/>
<dbReference type="PRINTS" id="PR00081">
    <property type="entry name" value="GDHRDH"/>
</dbReference>
<proteinExistence type="inferred from homology"/>
<organism evidence="8 9">
    <name type="scientific">Rhodococcus opacus (strain B4)</name>
    <dbReference type="NCBI Taxonomy" id="632772"/>
    <lineage>
        <taxon>Bacteria</taxon>
        <taxon>Bacillati</taxon>
        <taxon>Actinomycetota</taxon>
        <taxon>Actinomycetes</taxon>
        <taxon>Mycobacteriales</taxon>
        <taxon>Nocardiaceae</taxon>
        <taxon>Rhodococcus</taxon>
    </lineage>
</organism>
<keyword evidence="3" id="KW-0964">Secreted</keyword>
<keyword evidence="4 8" id="KW-0560">Oxidoreductase</keyword>
<comment type="similarity">
    <text evidence="2">Belongs to the short-chain dehydrogenases/reductases (SDR) family.</text>
</comment>
<dbReference type="SMART" id="SM00822">
    <property type="entry name" value="PKS_KR"/>
    <property type="match status" value="1"/>
</dbReference>
<evidence type="ECO:0000256" key="6">
    <source>
        <dbReference type="ARBA" id="ARBA00047400"/>
    </source>
</evidence>
<dbReference type="KEGG" id="rop:ROP_01100"/>
<evidence type="ECO:0000256" key="3">
    <source>
        <dbReference type="ARBA" id="ARBA00022512"/>
    </source>
</evidence>
<reference evidence="8 9" key="1">
    <citation type="submission" date="2009-03" db="EMBL/GenBank/DDBJ databases">
        <title>Comparison of the complete genome sequences of Rhodococcus erythropolis PR4 and Rhodococcus opacus B4.</title>
        <authorList>
            <person name="Takarada H."/>
            <person name="Sekine M."/>
            <person name="Hosoyama A."/>
            <person name="Yamada R."/>
            <person name="Fujisawa T."/>
            <person name="Omata S."/>
            <person name="Shimizu A."/>
            <person name="Tsukatani N."/>
            <person name="Tanikawa S."/>
            <person name="Fujita N."/>
            <person name="Harayama S."/>
        </authorList>
    </citation>
    <scope>NUCLEOTIDE SEQUENCE [LARGE SCALE GENOMIC DNA]</scope>
    <source>
        <strain evidence="8 9">B4</strain>
    </source>
</reference>
<dbReference type="PROSITE" id="PS00061">
    <property type="entry name" value="ADH_SHORT"/>
    <property type="match status" value="1"/>
</dbReference>
<dbReference type="PRINTS" id="PR00080">
    <property type="entry name" value="SDRFAMILY"/>
</dbReference>
<sequence length="266" mass="28079">MPISEALAPDETGPGIFDLTERRVIVTGASRGLGRQLARGLAAFGASVACVARDQAALDETVALIEAQGGKASAYVADLGDPDAVTSLIERVAIDMGGIDVLLNNAGVDHDSPIEETSLETWEKVIEVNNRSVFLMIQAASPYLRASGGYGKVINIASILGTVAMRDNSAYVMSKHAAIGLTKSIALEWGRRGVQVNALCPGFLVTDMTIHSVSDEASSKWITSRTPMGRWGQPSDYVGAAVFLASRASDFMTGQTLYIDGGWTAQ</sequence>
<dbReference type="Proteomes" id="UP000002212">
    <property type="component" value="Chromosome"/>
</dbReference>
<evidence type="ECO:0000256" key="5">
    <source>
        <dbReference type="ARBA" id="ARBA00040781"/>
    </source>
</evidence>
<dbReference type="InterPro" id="IPR036291">
    <property type="entry name" value="NAD(P)-bd_dom_sf"/>
</dbReference>
<dbReference type="InterPro" id="IPR020904">
    <property type="entry name" value="Sc_DH/Rdtase_CS"/>
</dbReference>
<dbReference type="InterPro" id="IPR057326">
    <property type="entry name" value="KR_dom"/>
</dbReference>
<dbReference type="SUPFAM" id="SSF51735">
    <property type="entry name" value="NAD(P)-binding Rossmann-fold domains"/>
    <property type="match status" value="1"/>
</dbReference>
<dbReference type="InterPro" id="IPR002347">
    <property type="entry name" value="SDR_fam"/>
</dbReference>
<evidence type="ECO:0000256" key="1">
    <source>
        <dbReference type="ARBA" id="ARBA00004191"/>
    </source>
</evidence>
<comment type="catalytic activity">
    <reaction evidence="6">
        <text>a (3R)-hydroxyacyl-[ACP] + NADP(+) = a 3-oxoacyl-[ACP] + NADPH + H(+)</text>
        <dbReference type="Rhea" id="RHEA:17397"/>
        <dbReference type="Rhea" id="RHEA-COMP:9916"/>
        <dbReference type="Rhea" id="RHEA-COMP:9945"/>
        <dbReference type="ChEBI" id="CHEBI:15378"/>
        <dbReference type="ChEBI" id="CHEBI:57783"/>
        <dbReference type="ChEBI" id="CHEBI:58349"/>
        <dbReference type="ChEBI" id="CHEBI:78776"/>
        <dbReference type="ChEBI" id="CHEBI:78827"/>
        <dbReference type="EC" id="1.1.1.100"/>
    </reaction>
    <physiologicalReaction direction="right-to-left" evidence="6">
        <dbReference type="Rhea" id="RHEA:17399"/>
    </physiologicalReaction>
</comment>
<dbReference type="OrthoDB" id="286404at2"/>
<evidence type="ECO:0000256" key="4">
    <source>
        <dbReference type="ARBA" id="ARBA00023002"/>
    </source>
</evidence>
<dbReference type="GO" id="GO:0032787">
    <property type="term" value="P:monocarboxylic acid metabolic process"/>
    <property type="evidence" value="ECO:0007669"/>
    <property type="project" value="UniProtKB-ARBA"/>
</dbReference>
<dbReference type="GO" id="GO:0004316">
    <property type="term" value="F:3-oxoacyl-[acyl-carrier-protein] reductase (NADPH) activity"/>
    <property type="evidence" value="ECO:0007669"/>
    <property type="project" value="UniProtKB-EC"/>
</dbReference>
<dbReference type="EMBL" id="AP011115">
    <property type="protein sequence ID" value="BAH48357.1"/>
    <property type="molecule type" value="Genomic_DNA"/>
</dbReference>
<dbReference type="AlphaFoldDB" id="C1ASA8"/>
<evidence type="ECO:0000259" key="7">
    <source>
        <dbReference type="SMART" id="SM00822"/>
    </source>
</evidence>
<gene>
    <name evidence="8" type="ordered locus">ROP_01100</name>
</gene>
<protein>
    <recommendedName>
        <fullName evidence="5">3-oxoacyl-[acyl-carrier-protein] reductase MabA</fullName>
    </recommendedName>
</protein>
<dbReference type="PANTHER" id="PTHR42879">
    <property type="entry name" value="3-OXOACYL-(ACYL-CARRIER-PROTEIN) REDUCTASE"/>
    <property type="match status" value="1"/>
</dbReference>
<dbReference type="HOGENOM" id="CLU_010194_1_1_11"/>
<evidence type="ECO:0000256" key="2">
    <source>
        <dbReference type="ARBA" id="ARBA00006484"/>
    </source>
</evidence>
<dbReference type="Pfam" id="PF13561">
    <property type="entry name" value="adh_short_C2"/>
    <property type="match status" value="1"/>
</dbReference>
<dbReference type="Gene3D" id="3.40.50.720">
    <property type="entry name" value="NAD(P)-binding Rossmann-like Domain"/>
    <property type="match status" value="1"/>
</dbReference>
<feature type="domain" description="Ketoreductase" evidence="7">
    <location>
        <begin position="22"/>
        <end position="237"/>
    </location>
</feature>
<dbReference type="RefSeq" id="WP_012687366.1">
    <property type="nucleotide sequence ID" value="NC_012522.1"/>
</dbReference>
<comment type="subcellular location">
    <subcellularLocation>
        <location evidence="1">Secreted</location>
        <location evidence="1">Cell wall</location>
    </subcellularLocation>
</comment>
<dbReference type="InterPro" id="IPR050259">
    <property type="entry name" value="SDR"/>
</dbReference>
<dbReference type="STRING" id="632772.ROP_01100"/>
<name>C1ASA8_RHOOB</name>
<evidence type="ECO:0000313" key="8">
    <source>
        <dbReference type="EMBL" id="BAH48357.1"/>
    </source>
</evidence>
<keyword evidence="3" id="KW-0134">Cell wall</keyword>
<evidence type="ECO:0000313" key="9">
    <source>
        <dbReference type="Proteomes" id="UP000002212"/>
    </source>
</evidence>
<dbReference type="PANTHER" id="PTHR42879:SF2">
    <property type="entry name" value="3-OXOACYL-[ACYL-CARRIER-PROTEIN] REDUCTASE FABG"/>
    <property type="match status" value="1"/>
</dbReference>
<dbReference type="FunFam" id="3.40.50.720:FF:000084">
    <property type="entry name" value="Short-chain dehydrogenase reductase"/>
    <property type="match status" value="1"/>
</dbReference>